<evidence type="ECO:0000313" key="2">
    <source>
        <dbReference type="Proteomes" id="UP001500957"/>
    </source>
</evidence>
<proteinExistence type="predicted"/>
<dbReference type="InterPro" id="IPR011008">
    <property type="entry name" value="Dimeric_a/b-barrel"/>
</dbReference>
<protein>
    <recommendedName>
        <fullName evidence="3">EthD domain-containing protein</fullName>
    </recommendedName>
</protein>
<evidence type="ECO:0000313" key="1">
    <source>
        <dbReference type="EMBL" id="GAA0608922.1"/>
    </source>
</evidence>
<dbReference type="Proteomes" id="UP001500957">
    <property type="component" value="Unassembled WGS sequence"/>
</dbReference>
<dbReference type="RefSeq" id="WP_344601982.1">
    <property type="nucleotide sequence ID" value="NZ_BAAAHE010000007.1"/>
</dbReference>
<dbReference type="Gene3D" id="3.30.70.100">
    <property type="match status" value="1"/>
</dbReference>
<comment type="caution">
    <text evidence="1">The sequence shown here is derived from an EMBL/GenBank/DDBJ whole genome shotgun (WGS) entry which is preliminary data.</text>
</comment>
<organism evidence="1 2">
    <name type="scientific">Sporichthya brevicatena</name>
    <dbReference type="NCBI Taxonomy" id="171442"/>
    <lineage>
        <taxon>Bacteria</taxon>
        <taxon>Bacillati</taxon>
        <taxon>Actinomycetota</taxon>
        <taxon>Actinomycetes</taxon>
        <taxon>Sporichthyales</taxon>
        <taxon>Sporichthyaceae</taxon>
        <taxon>Sporichthya</taxon>
    </lineage>
</organism>
<sequence>MAKGLLIVLSEPTAGADEDEFNRWYSEEHAPEMIDRGAAVSFRRLRASGIPLAAGIPEPATYVAVYEIEAETAEDVEAIKAQLGRTKHLSRGMSSTLDLASIRAAFYLPVD</sequence>
<evidence type="ECO:0008006" key="3">
    <source>
        <dbReference type="Google" id="ProtNLM"/>
    </source>
</evidence>
<accession>A0ABN1GCZ1</accession>
<name>A0ABN1GCZ1_9ACTN</name>
<keyword evidence="2" id="KW-1185">Reference proteome</keyword>
<dbReference type="SUPFAM" id="SSF54909">
    <property type="entry name" value="Dimeric alpha+beta barrel"/>
    <property type="match status" value="1"/>
</dbReference>
<dbReference type="EMBL" id="BAAAHE010000007">
    <property type="protein sequence ID" value="GAA0608922.1"/>
    <property type="molecule type" value="Genomic_DNA"/>
</dbReference>
<gene>
    <name evidence="1" type="ORF">GCM10009547_08660</name>
</gene>
<reference evidence="1 2" key="1">
    <citation type="journal article" date="2019" name="Int. J. Syst. Evol. Microbiol.">
        <title>The Global Catalogue of Microorganisms (GCM) 10K type strain sequencing project: providing services to taxonomists for standard genome sequencing and annotation.</title>
        <authorList>
            <consortium name="The Broad Institute Genomics Platform"/>
            <consortium name="The Broad Institute Genome Sequencing Center for Infectious Disease"/>
            <person name="Wu L."/>
            <person name="Ma J."/>
        </authorList>
    </citation>
    <scope>NUCLEOTIDE SEQUENCE [LARGE SCALE GENOMIC DNA]</scope>
    <source>
        <strain evidence="1 2">JCM 10671</strain>
    </source>
</reference>